<evidence type="ECO:0000256" key="3">
    <source>
        <dbReference type="SAM" id="SignalP"/>
    </source>
</evidence>
<feature type="chain" id="PRO_5039323082" description="Bacterial Ig-like domain-containing protein" evidence="3">
    <location>
        <begin position="30"/>
        <end position="411"/>
    </location>
</feature>
<gene>
    <name evidence="4" type="ORF">HALOF300_00417</name>
</gene>
<dbReference type="Proteomes" id="UP000419743">
    <property type="component" value="Unassembled WGS sequence"/>
</dbReference>
<dbReference type="PROSITE" id="PS51318">
    <property type="entry name" value="TAT"/>
    <property type="match status" value="1"/>
</dbReference>
<reference evidence="4 5" key="1">
    <citation type="submission" date="2019-11" db="EMBL/GenBank/DDBJ databases">
        <authorList>
            <person name="Criscuolo A."/>
        </authorList>
    </citation>
    <scope>NUCLEOTIDE SEQUENCE [LARGE SCALE GENOMIC DNA]</scope>
    <source>
        <strain evidence="4">CIP111667</strain>
    </source>
</reference>
<keyword evidence="5" id="KW-1185">Reference proteome</keyword>
<accession>A0A7M4DE77</accession>
<evidence type="ECO:0000256" key="1">
    <source>
        <dbReference type="SAM" id="MobiDB-lite"/>
    </source>
</evidence>
<evidence type="ECO:0000256" key="2">
    <source>
        <dbReference type="SAM" id="Phobius"/>
    </source>
</evidence>
<feature type="signal peptide" evidence="3">
    <location>
        <begin position="1"/>
        <end position="29"/>
    </location>
</feature>
<keyword evidence="2" id="KW-0812">Transmembrane</keyword>
<feature type="region of interest" description="Disordered" evidence="1">
    <location>
        <begin position="198"/>
        <end position="241"/>
    </location>
</feature>
<keyword evidence="2" id="KW-0472">Membrane</keyword>
<evidence type="ECO:0008006" key="6">
    <source>
        <dbReference type="Google" id="ProtNLM"/>
    </source>
</evidence>
<keyword evidence="3" id="KW-0732">Signal</keyword>
<sequence length="411" mass="40976">MSATADRWRTALAATAAAVALCAASVLTAAPVAAAGRVTIDSDLGGAQVSLTEPTTISVNGSGFQSIQNGFGGVYVLFGWVTDPGGGSWRPSEGGHTGDTYLYVPDTEALDNAGYQRFVSFPGSSTAAAANGGLLAADGTFSLSMIIPGPTFTAQDRDGNAASVDCREVSCGIITVGAHGVVNANNESFTPVTFIDTSGSAGSSGSSGTDAGAEPAATGAEATDAETPAGGAEEASVTTGPATIGVDQTAVVQGRVVGFTGQGFTPGEQVLVTLAGGLAAAGPYTAGQFGEVAGTLALPTDIRLGTHVLRMSGAGSGQAPEITLTVMPDPDAAPPLTQEQPGLSWAFLVAVIVGAVLLALILSSLIAALVRRRRRKRIAAETTTAASAAGQVDDTVVLPPVRRTTRREVGV</sequence>
<protein>
    <recommendedName>
        <fullName evidence="6">Bacterial Ig-like domain-containing protein</fullName>
    </recommendedName>
</protein>
<dbReference type="EMBL" id="CACRYJ010000006">
    <property type="protein sequence ID" value="VZO35191.1"/>
    <property type="molecule type" value="Genomic_DNA"/>
</dbReference>
<organism evidence="4 5">
    <name type="scientific">Occultella aeris</name>
    <dbReference type="NCBI Taxonomy" id="2761496"/>
    <lineage>
        <taxon>Bacteria</taxon>
        <taxon>Bacillati</taxon>
        <taxon>Actinomycetota</taxon>
        <taxon>Actinomycetes</taxon>
        <taxon>Micrococcales</taxon>
        <taxon>Ruaniaceae</taxon>
        <taxon>Occultella</taxon>
    </lineage>
</organism>
<dbReference type="Gene3D" id="2.60.40.230">
    <property type="entry name" value="Neocarzinostatin-like"/>
    <property type="match status" value="1"/>
</dbReference>
<proteinExistence type="predicted"/>
<keyword evidence="2" id="KW-1133">Transmembrane helix</keyword>
<name>A0A7M4DE77_9MICO</name>
<comment type="caution">
    <text evidence="4">The sequence shown here is derived from an EMBL/GenBank/DDBJ whole genome shotgun (WGS) entry which is preliminary data.</text>
</comment>
<feature type="compositionally biased region" description="Low complexity" evidence="1">
    <location>
        <begin position="198"/>
        <end position="235"/>
    </location>
</feature>
<dbReference type="InterPro" id="IPR006311">
    <property type="entry name" value="TAT_signal"/>
</dbReference>
<evidence type="ECO:0000313" key="5">
    <source>
        <dbReference type="Proteomes" id="UP000419743"/>
    </source>
</evidence>
<dbReference type="RefSeq" id="WP_156738979.1">
    <property type="nucleotide sequence ID" value="NZ_CACRYJ010000006.1"/>
</dbReference>
<feature type="transmembrane region" description="Helical" evidence="2">
    <location>
        <begin position="345"/>
        <end position="370"/>
    </location>
</feature>
<dbReference type="AlphaFoldDB" id="A0A7M4DE77"/>
<evidence type="ECO:0000313" key="4">
    <source>
        <dbReference type="EMBL" id="VZO35191.1"/>
    </source>
</evidence>